<dbReference type="EnsemblPlants" id="KEH30242">
    <property type="protein sequence ID" value="KEH30242"/>
    <property type="gene ID" value="MTR_4g065780"/>
</dbReference>
<dbReference type="STRING" id="3880.A0A072UKK2"/>
<keyword evidence="1 2" id="KW-0812">Transmembrane</keyword>
<keyword evidence="1" id="KW-1133">Transmembrane helix</keyword>
<organism evidence="2 4">
    <name type="scientific">Medicago truncatula</name>
    <name type="common">Barrel medic</name>
    <name type="synonym">Medicago tribuloides</name>
    <dbReference type="NCBI Taxonomy" id="3880"/>
    <lineage>
        <taxon>Eukaryota</taxon>
        <taxon>Viridiplantae</taxon>
        <taxon>Streptophyta</taxon>
        <taxon>Embryophyta</taxon>
        <taxon>Tracheophyta</taxon>
        <taxon>Spermatophyta</taxon>
        <taxon>Magnoliopsida</taxon>
        <taxon>eudicotyledons</taxon>
        <taxon>Gunneridae</taxon>
        <taxon>Pentapetalae</taxon>
        <taxon>rosids</taxon>
        <taxon>fabids</taxon>
        <taxon>Fabales</taxon>
        <taxon>Fabaceae</taxon>
        <taxon>Papilionoideae</taxon>
        <taxon>50 kb inversion clade</taxon>
        <taxon>NPAAA clade</taxon>
        <taxon>Hologalegina</taxon>
        <taxon>IRL clade</taxon>
        <taxon>Trifolieae</taxon>
        <taxon>Medicago</taxon>
    </lineage>
</organism>
<keyword evidence="1" id="KW-0472">Membrane</keyword>
<reference evidence="2 4" key="1">
    <citation type="journal article" date="2011" name="Nature">
        <title>The Medicago genome provides insight into the evolution of rhizobial symbioses.</title>
        <authorList>
            <person name="Young N.D."/>
            <person name="Debelle F."/>
            <person name="Oldroyd G.E."/>
            <person name="Geurts R."/>
            <person name="Cannon S.B."/>
            <person name="Udvardi M.K."/>
            <person name="Benedito V.A."/>
            <person name="Mayer K.F."/>
            <person name="Gouzy J."/>
            <person name="Schoof H."/>
            <person name="Van de Peer Y."/>
            <person name="Proost S."/>
            <person name="Cook D.R."/>
            <person name="Meyers B.C."/>
            <person name="Spannagl M."/>
            <person name="Cheung F."/>
            <person name="De Mita S."/>
            <person name="Krishnakumar V."/>
            <person name="Gundlach H."/>
            <person name="Zhou S."/>
            <person name="Mudge J."/>
            <person name="Bharti A.K."/>
            <person name="Murray J.D."/>
            <person name="Naoumkina M.A."/>
            <person name="Rosen B."/>
            <person name="Silverstein K.A."/>
            <person name="Tang H."/>
            <person name="Rombauts S."/>
            <person name="Zhao P.X."/>
            <person name="Zhou P."/>
            <person name="Barbe V."/>
            <person name="Bardou P."/>
            <person name="Bechner M."/>
            <person name="Bellec A."/>
            <person name="Berger A."/>
            <person name="Berges H."/>
            <person name="Bidwell S."/>
            <person name="Bisseling T."/>
            <person name="Choisne N."/>
            <person name="Couloux A."/>
            <person name="Denny R."/>
            <person name="Deshpande S."/>
            <person name="Dai X."/>
            <person name="Doyle J.J."/>
            <person name="Dudez A.M."/>
            <person name="Farmer A.D."/>
            <person name="Fouteau S."/>
            <person name="Franken C."/>
            <person name="Gibelin C."/>
            <person name="Gish J."/>
            <person name="Goldstein S."/>
            <person name="Gonzalez A.J."/>
            <person name="Green P.J."/>
            <person name="Hallab A."/>
            <person name="Hartog M."/>
            <person name="Hua A."/>
            <person name="Humphray S.J."/>
            <person name="Jeong D.H."/>
            <person name="Jing Y."/>
            <person name="Jocker A."/>
            <person name="Kenton S.M."/>
            <person name="Kim D.J."/>
            <person name="Klee K."/>
            <person name="Lai H."/>
            <person name="Lang C."/>
            <person name="Lin S."/>
            <person name="Macmil S.L."/>
            <person name="Magdelenat G."/>
            <person name="Matthews L."/>
            <person name="McCorrison J."/>
            <person name="Monaghan E.L."/>
            <person name="Mun J.H."/>
            <person name="Najar F.Z."/>
            <person name="Nicholson C."/>
            <person name="Noirot C."/>
            <person name="O'Bleness M."/>
            <person name="Paule C.R."/>
            <person name="Poulain J."/>
            <person name="Prion F."/>
            <person name="Qin B."/>
            <person name="Qu C."/>
            <person name="Retzel E.F."/>
            <person name="Riddle C."/>
            <person name="Sallet E."/>
            <person name="Samain S."/>
            <person name="Samson N."/>
            <person name="Sanders I."/>
            <person name="Saurat O."/>
            <person name="Scarpelli C."/>
            <person name="Schiex T."/>
            <person name="Segurens B."/>
            <person name="Severin A.J."/>
            <person name="Sherrier D.J."/>
            <person name="Shi R."/>
            <person name="Sims S."/>
            <person name="Singer S.R."/>
            <person name="Sinharoy S."/>
            <person name="Sterck L."/>
            <person name="Viollet A."/>
            <person name="Wang B.B."/>
            <person name="Wang K."/>
            <person name="Wang M."/>
            <person name="Wang X."/>
            <person name="Warfsmann J."/>
            <person name="Weissenbach J."/>
            <person name="White D.D."/>
            <person name="White J.D."/>
            <person name="Wiley G.B."/>
            <person name="Wincker P."/>
            <person name="Xing Y."/>
            <person name="Yang L."/>
            <person name="Yao Z."/>
            <person name="Ying F."/>
            <person name="Zhai J."/>
            <person name="Zhou L."/>
            <person name="Zuber A."/>
            <person name="Denarie J."/>
            <person name="Dixon R.A."/>
            <person name="May G.D."/>
            <person name="Schwartz D.C."/>
            <person name="Rogers J."/>
            <person name="Quetier F."/>
            <person name="Town C.D."/>
            <person name="Roe B.A."/>
        </authorList>
    </citation>
    <scope>NUCLEOTIDE SEQUENCE [LARGE SCALE GENOMIC DNA]</scope>
    <source>
        <strain evidence="2">A17</strain>
        <strain evidence="3 4">cv. Jemalong A17</strain>
    </source>
</reference>
<evidence type="ECO:0000256" key="1">
    <source>
        <dbReference type="SAM" id="Phobius"/>
    </source>
</evidence>
<dbReference type="HOGENOM" id="CLU_1063073_0_0_1"/>
<feature type="transmembrane region" description="Helical" evidence="1">
    <location>
        <begin position="86"/>
        <end position="106"/>
    </location>
</feature>
<evidence type="ECO:0000313" key="4">
    <source>
        <dbReference type="Proteomes" id="UP000002051"/>
    </source>
</evidence>
<proteinExistence type="predicted"/>
<name>A0A072UKK2_MEDTR</name>
<gene>
    <name evidence="2" type="ordered locus">MTR_4g065780</name>
</gene>
<dbReference type="EMBL" id="CM001220">
    <property type="protein sequence ID" value="KEH30242.1"/>
    <property type="molecule type" value="Genomic_DNA"/>
</dbReference>
<reference evidence="3" key="3">
    <citation type="submission" date="2015-04" db="UniProtKB">
        <authorList>
            <consortium name="EnsemblPlants"/>
        </authorList>
    </citation>
    <scope>IDENTIFICATION</scope>
    <source>
        <strain evidence="3">cv. Jemalong A17</strain>
    </source>
</reference>
<protein>
    <submittedName>
        <fullName evidence="2">Transmembrane protein, putative</fullName>
    </submittedName>
</protein>
<dbReference type="AlphaFoldDB" id="A0A072UKK2"/>
<evidence type="ECO:0000313" key="3">
    <source>
        <dbReference type="EnsemblPlants" id="KEH30242"/>
    </source>
</evidence>
<feature type="transmembrane region" description="Helical" evidence="1">
    <location>
        <begin position="180"/>
        <end position="199"/>
    </location>
</feature>
<evidence type="ECO:0000313" key="2">
    <source>
        <dbReference type="EMBL" id="KEH30242.1"/>
    </source>
</evidence>
<reference evidence="2 4" key="2">
    <citation type="journal article" date="2014" name="BMC Genomics">
        <title>An improved genome release (version Mt4.0) for the model legume Medicago truncatula.</title>
        <authorList>
            <person name="Tang H."/>
            <person name="Krishnakumar V."/>
            <person name="Bidwell S."/>
            <person name="Rosen B."/>
            <person name="Chan A."/>
            <person name="Zhou S."/>
            <person name="Gentzbittel L."/>
            <person name="Childs K.L."/>
            <person name="Yandell M."/>
            <person name="Gundlach H."/>
            <person name="Mayer K.F."/>
            <person name="Schwartz D.C."/>
            <person name="Town C.D."/>
        </authorList>
    </citation>
    <scope>GENOME REANNOTATION</scope>
    <source>
        <strain evidence="2">A17</strain>
        <strain evidence="3 4">cv. Jemalong A17</strain>
    </source>
</reference>
<dbReference type="Proteomes" id="UP000002051">
    <property type="component" value="Chromosome 4"/>
</dbReference>
<sequence length="262" mass="30069">MTLGSGTRDAYTINRQHDTGFWMIFTLNLQGSFAAIPNGGFVTGQYPSSMLMNMNGFNNHPFSLMNMLARHAMQQQPQMMYYTSPFLFLLILAIIITIIITTFMQITPSNYSYKLLLCKSHFISLVGQICRRAWKSLERETWITKEGTKGLSVFVESVSWVGKNIVITLGSEEFISWKDLKLPLVSSLLGFIFFMRIFLHHLKGKYLRIVSSKQAYGQEYFLRILKSSGINYHERITGKLNPWKNPHETGFLRTFGPIPQAI</sequence>
<accession>A0A072UKK2</accession>
<keyword evidence="4" id="KW-1185">Reference proteome</keyword>